<comment type="caution">
    <text evidence="1">The sequence shown here is derived from an EMBL/GenBank/DDBJ whole genome shotgun (WGS) entry which is preliminary data.</text>
</comment>
<dbReference type="AlphaFoldDB" id="A0A7C5YA14"/>
<dbReference type="SUPFAM" id="SSF101898">
    <property type="entry name" value="NHL repeat"/>
    <property type="match status" value="1"/>
</dbReference>
<name>A0A7C5YA14_9BACT</name>
<organism evidence="1">
    <name type="scientific">Fervidobacterium nodosum</name>
    <dbReference type="NCBI Taxonomy" id="2424"/>
    <lineage>
        <taxon>Bacteria</taxon>
        <taxon>Thermotogati</taxon>
        <taxon>Thermotogota</taxon>
        <taxon>Thermotogae</taxon>
        <taxon>Thermotogales</taxon>
        <taxon>Fervidobacteriaceae</taxon>
        <taxon>Fervidobacterium</taxon>
    </lineage>
</organism>
<accession>A0A7C5YA14</accession>
<reference evidence="1" key="1">
    <citation type="journal article" date="2020" name="mSystems">
        <title>Genome- and Community-Level Interaction Insights into Carbon Utilization and Element Cycling Functions of Hydrothermarchaeota in Hydrothermal Sediment.</title>
        <authorList>
            <person name="Zhou Z."/>
            <person name="Liu Y."/>
            <person name="Xu W."/>
            <person name="Pan J."/>
            <person name="Luo Z.H."/>
            <person name="Li M."/>
        </authorList>
    </citation>
    <scope>NUCLEOTIDE SEQUENCE [LARGE SCALE GENOMIC DNA]</scope>
    <source>
        <strain evidence="1">SpSt-1088</strain>
    </source>
</reference>
<dbReference type="EMBL" id="DRXW01000321">
    <property type="protein sequence ID" value="HHR34354.1"/>
    <property type="molecule type" value="Genomic_DNA"/>
</dbReference>
<proteinExistence type="predicted"/>
<gene>
    <name evidence="1" type="ORF">ENM46_05360</name>
</gene>
<protein>
    <submittedName>
        <fullName evidence="1">Uncharacterized protein</fullName>
    </submittedName>
</protein>
<sequence length="325" mass="37016">MQKFLKIFLFAIFLVNLTLFGVNVEKVFLGVKYSFESFQSDGNAIFVDPFNKKMIVYDLSSKSIVSSLDYVGNFVIGVYQSENGYVVVDKTGHYISKISKQGFQVKRVVLRDKIQGSLLQDNKIYILLENGELYVFDTNLNQVSTYKFSDSPDYIFSWNKKILVTYQWNDNYDVEFINEKPRKIGLMTPSILVGDLLIDTRGGQAYNLKTGKTITLAPYISSGFYDGTNHYIACMSNLTVYIVKNDSVQSSFKVPYPPTAIKKIGNLIVTLSAQHNKVMVTVDGKDVKAYETGDNPQEIFKVKNSQSVFSVYCSDNGYMYYYHFK</sequence>
<evidence type="ECO:0000313" key="1">
    <source>
        <dbReference type="EMBL" id="HHR34354.1"/>
    </source>
</evidence>